<evidence type="ECO:0000256" key="4">
    <source>
        <dbReference type="SAM" id="Phobius"/>
    </source>
</evidence>
<dbReference type="EMBL" id="JBFOHK010000001">
    <property type="protein sequence ID" value="MEW9570208.1"/>
    <property type="molecule type" value="Genomic_DNA"/>
</dbReference>
<gene>
    <name evidence="6" type="ORF">ABQJ54_00425</name>
</gene>
<keyword evidence="7" id="KW-1185">Reference proteome</keyword>
<dbReference type="Gene3D" id="2.60.40.10">
    <property type="entry name" value="Immunoglobulins"/>
    <property type="match status" value="1"/>
</dbReference>
<keyword evidence="6" id="KW-0548">Nucleotidyltransferase</keyword>
<dbReference type="EC" id="2.7.7.65" evidence="1"/>
<evidence type="ECO:0000256" key="1">
    <source>
        <dbReference type="ARBA" id="ARBA00012528"/>
    </source>
</evidence>
<dbReference type="PROSITE" id="PS50887">
    <property type="entry name" value="GGDEF"/>
    <property type="match status" value="1"/>
</dbReference>
<comment type="caution">
    <text evidence="6">The sequence shown here is derived from an EMBL/GenBank/DDBJ whole genome shotgun (WGS) entry which is preliminary data.</text>
</comment>
<dbReference type="SUPFAM" id="SSF63829">
    <property type="entry name" value="Calcium-dependent phosphotriesterase"/>
    <property type="match status" value="3"/>
</dbReference>
<dbReference type="InterPro" id="IPR011110">
    <property type="entry name" value="Reg_prop"/>
</dbReference>
<keyword evidence="3" id="KW-0175">Coiled coil</keyword>
<comment type="catalytic activity">
    <reaction evidence="2">
        <text>2 GTP = 3',3'-c-di-GMP + 2 diphosphate</text>
        <dbReference type="Rhea" id="RHEA:24898"/>
        <dbReference type="ChEBI" id="CHEBI:33019"/>
        <dbReference type="ChEBI" id="CHEBI:37565"/>
        <dbReference type="ChEBI" id="CHEBI:58805"/>
        <dbReference type="EC" id="2.7.7.65"/>
    </reaction>
</comment>
<dbReference type="InterPro" id="IPR013783">
    <property type="entry name" value="Ig-like_fold"/>
</dbReference>
<reference evidence="6 7" key="1">
    <citation type="submission" date="2024-06" db="EMBL/GenBank/DDBJ databases">
        <authorList>
            <person name="Woo H."/>
        </authorList>
    </citation>
    <scope>NUCLEOTIDE SEQUENCE [LARGE SCALE GENOMIC DNA]</scope>
    <source>
        <strain evidence="6 7">Si-c</strain>
    </source>
</reference>
<dbReference type="InterPro" id="IPR029787">
    <property type="entry name" value="Nucleotide_cyclase"/>
</dbReference>
<proteinExistence type="predicted"/>
<dbReference type="PANTHER" id="PTHR45138">
    <property type="entry name" value="REGULATORY COMPONENTS OF SENSORY TRANSDUCTION SYSTEM"/>
    <property type="match status" value="1"/>
</dbReference>
<evidence type="ECO:0000256" key="2">
    <source>
        <dbReference type="ARBA" id="ARBA00034247"/>
    </source>
</evidence>
<name>A0ABV3Q8S0_9GAMM</name>
<protein>
    <recommendedName>
        <fullName evidence="1">diguanylate cyclase</fullName>
        <ecNumber evidence="1">2.7.7.65</ecNumber>
    </recommendedName>
</protein>
<feature type="transmembrane region" description="Helical" evidence="4">
    <location>
        <begin position="797"/>
        <end position="815"/>
    </location>
</feature>
<evidence type="ECO:0000313" key="6">
    <source>
        <dbReference type="EMBL" id="MEW9570208.1"/>
    </source>
</evidence>
<dbReference type="InterPro" id="IPR043128">
    <property type="entry name" value="Rev_trsase/Diguanyl_cyclase"/>
</dbReference>
<dbReference type="RefSeq" id="WP_367852309.1">
    <property type="nucleotide sequence ID" value="NZ_JBFOHK010000001.1"/>
</dbReference>
<feature type="coiled-coil region" evidence="3">
    <location>
        <begin position="826"/>
        <end position="853"/>
    </location>
</feature>
<feature type="domain" description="GGDEF" evidence="5">
    <location>
        <begin position="879"/>
        <end position="1010"/>
    </location>
</feature>
<dbReference type="Pfam" id="PF07494">
    <property type="entry name" value="Reg_prop"/>
    <property type="match status" value="3"/>
</dbReference>
<dbReference type="Pfam" id="PF07495">
    <property type="entry name" value="Y_Y_Y"/>
    <property type="match status" value="1"/>
</dbReference>
<keyword evidence="4" id="KW-1133">Transmembrane helix</keyword>
<organism evidence="6 7">
    <name type="scientific">Rhodanobacter lycopersici</name>
    <dbReference type="NCBI Taxonomy" id="3162487"/>
    <lineage>
        <taxon>Bacteria</taxon>
        <taxon>Pseudomonadati</taxon>
        <taxon>Pseudomonadota</taxon>
        <taxon>Gammaproteobacteria</taxon>
        <taxon>Lysobacterales</taxon>
        <taxon>Rhodanobacteraceae</taxon>
        <taxon>Rhodanobacter</taxon>
    </lineage>
</organism>
<accession>A0ABV3Q8S0</accession>
<evidence type="ECO:0000256" key="3">
    <source>
        <dbReference type="SAM" id="Coils"/>
    </source>
</evidence>
<dbReference type="Gene3D" id="3.30.70.270">
    <property type="match status" value="1"/>
</dbReference>
<dbReference type="InterPro" id="IPR000160">
    <property type="entry name" value="GGDEF_dom"/>
</dbReference>
<dbReference type="SMART" id="SM00267">
    <property type="entry name" value="GGDEF"/>
    <property type="match status" value="1"/>
</dbReference>
<dbReference type="InterPro" id="IPR050469">
    <property type="entry name" value="Diguanylate_Cyclase"/>
</dbReference>
<dbReference type="Gene3D" id="2.130.10.10">
    <property type="entry name" value="YVTN repeat-like/Quinoprotein amine dehydrogenase"/>
    <property type="match status" value="4"/>
</dbReference>
<dbReference type="Pfam" id="PF00990">
    <property type="entry name" value="GGDEF"/>
    <property type="match status" value="1"/>
</dbReference>
<evidence type="ECO:0000313" key="7">
    <source>
        <dbReference type="Proteomes" id="UP001556220"/>
    </source>
</evidence>
<dbReference type="PANTHER" id="PTHR45138:SF9">
    <property type="entry name" value="DIGUANYLATE CYCLASE DGCM-RELATED"/>
    <property type="match status" value="1"/>
</dbReference>
<sequence length="1010" mass="109362">MRVKRGAGMRAALLALLMLLPLAGLRAAGIPDPWRPLERQWFDDVGMAEGLPHSITTALAQDRDGLIWIGTMGGLVRYDGYRVQVFELADAAAAGLPDTYVRSLLALPDGGLLVGTNAGGLARFDPQTGRFHSYPVGPGGTSNRKIYALAPDGGQGVWIATDSGLDHLDLRSNRIEAVDIGTRVAPRNFTVYQDRAGNLWLGSNNGLFVRYAGSHDFVRPDHPAGVVDKVLHDEIWAVREDAEGRLWVGSVQMGAVYREAGGSWRTVPGFSGYDGAARQATVRDFLEVAPGRIWIATDGDGIVTYTPGDADTRVLDHDTSLPSSLPGNSVRALLLGHTGSVWAATDLGAARSNARADIAFSLLPSADTAHSLANPNVRSIHVDARGRIWLGMAAGEIDIIDPVTATVRHLRLTGKQLRRDVQSLAEAPDGSIWIGTQGVAQIDPDTLAVRDSILPALGDTPVLSLLRLDSYMLIGTYNGVYRYDTRNGQLVHYRHVANQPGSLTNDTVRQIARVGTAVWYATNNGVSIANDPLQTGDFVNLSQRDGDPASLPQNLVDSIAVDTRKRVWAGTLGGLAMLPRGNAPPYRFQRLGTAAGLASDKITALLPDDAGNLWVSSSNGISVVDGRSLRIRNLGIRDGQRISSYIYAAAARMPDGTLLFGGLGGLTVIRPLWHRSGTPPVPLRITNALVNGHPLPFGHLPDNHGVIALSAHERSLRVDFSLLDYQGLQETTYSYRMVGFDDAWIEVPKGATPSAIYTNLPHGHYVLQLRAVPRGLHAHMAESTLAITVAPLWYETLWARLLVIVLLLALVVLLVQLRTIYLRRRAVQLQAQIDEHTRELRAANRRLDLLAGTDELTGVCNRRRFLKLAEGVRRTTGSVPACIALLDLDRFKRINDEYGHLAGDEVLRATAGVICQQLRAGDLVGRYGGEELVLCLPNNSSEQAMAIAEQIRLSLRGTRIWHEGHAITITVSIGVAELRLGEGMTSWLSRADSALYASKHRGRDCCSLAG</sequence>
<dbReference type="SUPFAM" id="SSF55073">
    <property type="entry name" value="Nucleotide cyclase"/>
    <property type="match status" value="1"/>
</dbReference>
<dbReference type="Proteomes" id="UP001556220">
    <property type="component" value="Unassembled WGS sequence"/>
</dbReference>
<keyword evidence="4" id="KW-0472">Membrane</keyword>
<dbReference type="NCBIfam" id="TIGR00254">
    <property type="entry name" value="GGDEF"/>
    <property type="match status" value="1"/>
</dbReference>
<dbReference type="CDD" id="cd01949">
    <property type="entry name" value="GGDEF"/>
    <property type="match status" value="1"/>
</dbReference>
<evidence type="ECO:0000259" key="5">
    <source>
        <dbReference type="PROSITE" id="PS50887"/>
    </source>
</evidence>
<keyword evidence="6" id="KW-0808">Transferase</keyword>
<keyword evidence="4" id="KW-0812">Transmembrane</keyword>
<dbReference type="InterPro" id="IPR011123">
    <property type="entry name" value="Y_Y_Y"/>
</dbReference>
<dbReference type="InterPro" id="IPR015943">
    <property type="entry name" value="WD40/YVTN_repeat-like_dom_sf"/>
</dbReference>
<dbReference type="GO" id="GO:0052621">
    <property type="term" value="F:diguanylate cyclase activity"/>
    <property type="evidence" value="ECO:0007669"/>
    <property type="project" value="UniProtKB-EC"/>
</dbReference>